<evidence type="ECO:0000313" key="1">
    <source>
        <dbReference type="EMBL" id="OIQ80852.1"/>
    </source>
</evidence>
<proteinExistence type="predicted"/>
<dbReference type="EMBL" id="MLJW01001002">
    <property type="protein sequence ID" value="OIQ80852.1"/>
    <property type="molecule type" value="Genomic_DNA"/>
</dbReference>
<dbReference type="AlphaFoldDB" id="A0A1J5QLL6"/>
<accession>A0A1J5QLL6</accession>
<name>A0A1J5QLL6_9ZZZZ</name>
<comment type="caution">
    <text evidence="1">The sequence shown here is derived from an EMBL/GenBank/DDBJ whole genome shotgun (WGS) entry which is preliminary data.</text>
</comment>
<sequence length="120" mass="12512">MEVVRDGVLVDLRDRPFLGAYGTGEVPEVVDRERDVGADRLADRLAVVPGLGDREHLEVLLHAVGDLVEDHGALGGGGLPPGAGRAVSRVEGPLDVGRVSSGDLGERPAGHRGRVLEVPS</sequence>
<reference evidence="1" key="1">
    <citation type="submission" date="2016-10" db="EMBL/GenBank/DDBJ databases">
        <title>Sequence of Gallionella enrichment culture.</title>
        <authorList>
            <person name="Poehlein A."/>
            <person name="Muehling M."/>
            <person name="Daniel R."/>
        </authorList>
    </citation>
    <scope>NUCLEOTIDE SEQUENCE</scope>
</reference>
<organism evidence="1">
    <name type="scientific">mine drainage metagenome</name>
    <dbReference type="NCBI Taxonomy" id="410659"/>
    <lineage>
        <taxon>unclassified sequences</taxon>
        <taxon>metagenomes</taxon>
        <taxon>ecological metagenomes</taxon>
    </lineage>
</organism>
<protein>
    <submittedName>
        <fullName evidence="1">Uncharacterized protein</fullName>
    </submittedName>
</protein>
<gene>
    <name evidence="1" type="ORF">GALL_373830</name>
</gene>